<sequence length="343" mass="37331">MQDQTFHMLRLLNGEPVGSLVGNSVKAEAAHVQMPDLADTGDSDDLFGAVSSRTTPQISAPEMKEESTSSSNSTCNSPPPPSLATTITNKLNKQNPIQQSSRKVRDCSKHPVYRGVRRRAWGKWVSEIRQPRKKSRIWLGTFPTPEMAARAHDVAELSIKGDSAILNFPELADSLPRPVSVMPRDIQSAAAKAAAMVEFNSPSPSSSLSSSSVTVSEDVAESEEEYLSEIVELPNIEGSFDSPDQSRIEFMLFDAVDGHGWVYPPLDLSGEFSDQLMGLESLISSNFAGTVPPEGEVVESETFQQDLDSVMMCGGDGDLDGTRDIYNVSKILFICIPLLFCNL</sequence>
<dbReference type="PANTHER" id="PTHR31985:SF263">
    <property type="entry name" value="AP2 DOMAIN CLASS TRANSCRIPTION FACTOR"/>
    <property type="match status" value="1"/>
</dbReference>
<evidence type="ECO:0000313" key="9">
    <source>
        <dbReference type="EMBL" id="KAG6782161.1"/>
    </source>
</evidence>
<evidence type="ECO:0000256" key="4">
    <source>
        <dbReference type="ARBA" id="ARBA00023163"/>
    </source>
</evidence>
<protein>
    <recommendedName>
        <fullName evidence="8">AP2/ERF domain-containing protein</fullName>
    </recommendedName>
</protein>
<evidence type="ECO:0000256" key="3">
    <source>
        <dbReference type="ARBA" id="ARBA00023125"/>
    </source>
</evidence>
<evidence type="ECO:0000256" key="1">
    <source>
        <dbReference type="ARBA" id="ARBA00004123"/>
    </source>
</evidence>
<gene>
    <name evidence="9" type="ORF">POTOM_011552</name>
</gene>
<dbReference type="InterPro" id="IPR051032">
    <property type="entry name" value="AP2/ERF_TF_ERF_subfamily"/>
</dbReference>
<evidence type="ECO:0000313" key="10">
    <source>
        <dbReference type="Proteomes" id="UP000886885"/>
    </source>
</evidence>
<evidence type="ECO:0000256" key="6">
    <source>
        <dbReference type="ARBA" id="ARBA00024343"/>
    </source>
</evidence>
<dbReference type="Proteomes" id="UP000886885">
    <property type="component" value="Chromosome 3A"/>
</dbReference>
<evidence type="ECO:0000256" key="2">
    <source>
        <dbReference type="ARBA" id="ARBA00023015"/>
    </source>
</evidence>
<dbReference type="PANTHER" id="PTHR31985">
    <property type="entry name" value="ETHYLENE-RESPONSIVE TRANSCRIPTION FACTOR ERF042-RELATED"/>
    <property type="match status" value="1"/>
</dbReference>
<organism evidence="9 10">
    <name type="scientific">Populus tomentosa</name>
    <name type="common">Chinese white poplar</name>
    <dbReference type="NCBI Taxonomy" id="118781"/>
    <lineage>
        <taxon>Eukaryota</taxon>
        <taxon>Viridiplantae</taxon>
        <taxon>Streptophyta</taxon>
        <taxon>Embryophyta</taxon>
        <taxon>Tracheophyta</taxon>
        <taxon>Spermatophyta</taxon>
        <taxon>Magnoliopsida</taxon>
        <taxon>eudicotyledons</taxon>
        <taxon>Gunneridae</taxon>
        <taxon>Pentapetalae</taxon>
        <taxon>rosids</taxon>
        <taxon>fabids</taxon>
        <taxon>Malpighiales</taxon>
        <taxon>Salicaceae</taxon>
        <taxon>Saliceae</taxon>
        <taxon>Populus</taxon>
    </lineage>
</organism>
<dbReference type="EMBL" id="JAAWWB010000005">
    <property type="protein sequence ID" value="KAG6782161.1"/>
    <property type="molecule type" value="Genomic_DNA"/>
</dbReference>
<evidence type="ECO:0000256" key="5">
    <source>
        <dbReference type="ARBA" id="ARBA00023242"/>
    </source>
</evidence>
<keyword evidence="2" id="KW-0805">Transcription regulation</keyword>
<comment type="similarity">
    <text evidence="6">Belongs to the AP2/ERF transcription factor family. ERF subfamily.</text>
</comment>
<comment type="caution">
    <text evidence="9">The sequence shown here is derived from an EMBL/GenBank/DDBJ whole genome shotgun (WGS) entry which is preliminary data.</text>
</comment>
<comment type="subcellular location">
    <subcellularLocation>
        <location evidence="1">Nucleus</location>
    </subcellularLocation>
</comment>
<keyword evidence="5" id="KW-0539">Nucleus</keyword>
<dbReference type="FunFam" id="3.30.730.10:FF:000001">
    <property type="entry name" value="Ethylene-responsive transcription factor 2"/>
    <property type="match status" value="1"/>
</dbReference>
<dbReference type="InterPro" id="IPR001471">
    <property type="entry name" value="AP2/ERF_dom"/>
</dbReference>
<name>A0A8X8A5K8_POPTO</name>
<dbReference type="OrthoDB" id="1932364at2759"/>
<dbReference type="GO" id="GO:0003700">
    <property type="term" value="F:DNA-binding transcription factor activity"/>
    <property type="evidence" value="ECO:0007669"/>
    <property type="project" value="InterPro"/>
</dbReference>
<accession>A0A8X8A5K8</accession>
<proteinExistence type="inferred from homology"/>
<feature type="domain" description="AP2/ERF" evidence="8">
    <location>
        <begin position="112"/>
        <end position="169"/>
    </location>
</feature>
<dbReference type="PROSITE" id="PS51032">
    <property type="entry name" value="AP2_ERF"/>
    <property type="match status" value="1"/>
</dbReference>
<dbReference type="Pfam" id="PF00847">
    <property type="entry name" value="AP2"/>
    <property type="match status" value="1"/>
</dbReference>
<dbReference type="SMART" id="SM00380">
    <property type="entry name" value="AP2"/>
    <property type="match status" value="1"/>
</dbReference>
<dbReference type="GO" id="GO:0003677">
    <property type="term" value="F:DNA binding"/>
    <property type="evidence" value="ECO:0007669"/>
    <property type="project" value="UniProtKB-KW"/>
</dbReference>
<keyword evidence="4" id="KW-0804">Transcription</keyword>
<dbReference type="CDD" id="cd00018">
    <property type="entry name" value="AP2"/>
    <property type="match status" value="1"/>
</dbReference>
<feature type="region of interest" description="Disordered" evidence="7">
    <location>
        <begin position="35"/>
        <end position="83"/>
    </location>
</feature>
<keyword evidence="3" id="KW-0238">DNA-binding</keyword>
<evidence type="ECO:0000256" key="7">
    <source>
        <dbReference type="SAM" id="MobiDB-lite"/>
    </source>
</evidence>
<reference evidence="9" key="1">
    <citation type="journal article" date="2020" name="bioRxiv">
        <title>Hybrid origin of Populus tomentosa Carr. identified through genome sequencing and phylogenomic analysis.</title>
        <authorList>
            <person name="An X."/>
            <person name="Gao K."/>
            <person name="Chen Z."/>
            <person name="Li J."/>
            <person name="Yang X."/>
            <person name="Yang X."/>
            <person name="Zhou J."/>
            <person name="Guo T."/>
            <person name="Zhao T."/>
            <person name="Huang S."/>
            <person name="Miao D."/>
            <person name="Khan W.U."/>
            <person name="Rao P."/>
            <person name="Ye M."/>
            <person name="Lei B."/>
            <person name="Liao W."/>
            <person name="Wang J."/>
            <person name="Ji L."/>
            <person name="Li Y."/>
            <person name="Guo B."/>
            <person name="Mustafa N.S."/>
            <person name="Li S."/>
            <person name="Yun Q."/>
            <person name="Keller S.R."/>
            <person name="Mao J."/>
            <person name="Zhang R."/>
            <person name="Strauss S.H."/>
        </authorList>
    </citation>
    <scope>NUCLEOTIDE SEQUENCE</scope>
    <source>
        <strain evidence="9">GM15</strain>
        <tissue evidence="9">Leaf</tissue>
    </source>
</reference>
<dbReference type="AlphaFoldDB" id="A0A8X8A5K8"/>
<evidence type="ECO:0000259" key="8">
    <source>
        <dbReference type="PROSITE" id="PS51032"/>
    </source>
</evidence>
<dbReference type="GO" id="GO:0005634">
    <property type="term" value="C:nucleus"/>
    <property type="evidence" value="ECO:0007669"/>
    <property type="project" value="UniProtKB-SubCell"/>
</dbReference>
<keyword evidence="10" id="KW-1185">Reference proteome</keyword>